<sequence>MIRFARPVKDGESDTLPTANDWLMNFTEPESRERYEPYRYQVTDQGLDQDAVEVCRRELTIRQHVLDRRAVEVRRASSPA</sequence>
<protein>
    <submittedName>
        <fullName evidence="1">Uncharacterized protein</fullName>
    </submittedName>
</protein>
<dbReference type="EMBL" id="CP108264">
    <property type="protein sequence ID" value="WTU72082.1"/>
    <property type="molecule type" value="Genomic_DNA"/>
</dbReference>
<name>A0AAU2JJ83_9ACTN</name>
<proteinExistence type="predicted"/>
<reference evidence="1" key="1">
    <citation type="submission" date="2022-10" db="EMBL/GenBank/DDBJ databases">
        <title>The complete genomes of actinobacterial strains from the NBC collection.</title>
        <authorList>
            <person name="Joergensen T.S."/>
            <person name="Alvarez Arevalo M."/>
            <person name="Sterndorff E.B."/>
            <person name="Faurdal D."/>
            <person name="Vuksanovic O."/>
            <person name="Mourched A.-S."/>
            <person name="Charusanti P."/>
            <person name="Shaw S."/>
            <person name="Blin K."/>
            <person name="Weber T."/>
        </authorList>
    </citation>
    <scope>NUCLEOTIDE SEQUENCE</scope>
    <source>
        <strain evidence="1">NBC_00049</strain>
    </source>
</reference>
<accession>A0AAU2JJ83</accession>
<organism evidence="1">
    <name type="scientific">Streptomyces sp. NBC_00049</name>
    <dbReference type="NCBI Taxonomy" id="2903617"/>
    <lineage>
        <taxon>Bacteria</taxon>
        <taxon>Bacillati</taxon>
        <taxon>Actinomycetota</taxon>
        <taxon>Actinomycetes</taxon>
        <taxon>Kitasatosporales</taxon>
        <taxon>Streptomycetaceae</taxon>
        <taxon>Streptomyces</taxon>
    </lineage>
</organism>
<gene>
    <name evidence="1" type="ORF">OG327_01360</name>
</gene>
<evidence type="ECO:0000313" key="1">
    <source>
        <dbReference type="EMBL" id="WTU72082.1"/>
    </source>
</evidence>
<dbReference type="AlphaFoldDB" id="A0AAU2JJ83"/>